<evidence type="ECO:0000256" key="2">
    <source>
        <dbReference type="PROSITE-ProRule" id="PRU00708"/>
    </source>
</evidence>
<dbReference type="InterPro" id="IPR011990">
    <property type="entry name" value="TPR-like_helical_dom_sf"/>
</dbReference>
<sequence>MAEARSVFDGMDERFVVTWTSLINVHISNGDLRATLRLCFSMVLEVVRRNSVTLASLLSACGESNNLTDVRCLHGWAIRQKLESDVTVETSLIDMYAKCDRIDLSFRAFERTSKKKTVPWNAILAGCIHNRLGNEAIQLFKEMPMECVKPDGANSKSFLPAYAIHAKLQQAMNMHSYLVRSGLLSNSEIATAVVDIYFKIRLFRICSHGL</sequence>
<dbReference type="InterPro" id="IPR046960">
    <property type="entry name" value="PPR_At4g14850-like_plant"/>
</dbReference>
<dbReference type="PANTHER" id="PTHR24015">
    <property type="entry name" value="OS07G0578800 PROTEIN-RELATED"/>
    <property type="match status" value="1"/>
</dbReference>
<organism evidence="3 4">
    <name type="scientific">Hibiscus syriacus</name>
    <name type="common">Rose of Sharon</name>
    <dbReference type="NCBI Taxonomy" id="106335"/>
    <lineage>
        <taxon>Eukaryota</taxon>
        <taxon>Viridiplantae</taxon>
        <taxon>Streptophyta</taxon>
        <taxon>Embryophyta</taxon>
        <taxon>Tracheophyta</taxon>
        <taxon>Spermatophyta</taxon>
        <taxon>Magnoliopsida</taxon>
        <taxon>eudicotyledons</taxon>
        <taxon>Gunneridae</taxon>
        <taxon>Pentapetalae</taxon>
        <taxon>rosids</taxon>
        <taxon>malvids</taxon>
        <taxon>Malvales</taxon>
        <taxon>Malvaceae</taxon>
        <taxon>Malvoideae</taxon>
        <taxon>Hibiscus</taxon>
    </lineage>
</organism>
<evidence type="ECO:0000313" key="4">
    <source>
        <dbReference type="Proteomes" id="UP000436088"/>
    </source>
</evidence>
<dbReference type="EMBL" id="VEPZ02001068">
    <property type="protein sequence ID" value="KAE8696434.1"/>
    <property type="molecule type" value="Genomic_DNA"/>
</dbReference>
<dbReference type="PROSITE" id="PS51375">
    <property type="entry name" value="PPR"/>
    <property type="match status" value="1"/>
</dbReference>
<proteinExistence type="predicted"/>
<keyword evidence="1" id="KW-0677">Repeat</keyword>
<dbReference type="NCBIfam" id="TIGR00756">
    <property type="entry name" value="PPR"/>
    <property type="match status" value="1"/>
</dbReference>
<reference evidence="3" key="1">
    <citation type="submission" date="2019-09" db="EMBL/GenBank/DDBJ databases">
        <title>Draft genome information of white flower Hibiscus syriacus.</title>
        <authorList>
            <person name="Kim Y.-M."/>
        </authorList>
    </citation>
    <scope>NUCLEOTIDE SEQUENCE [LARGE SCALE GENOMIC DNA]</scope>
    <source>
        <strain evidence="3">YM2019G1</strain>
    </source>
</reference>
<feature type="repeat" description="PPR" evidence="2">
    <location>
        <begin position="116"/>
        <end position="150"/>
    </location>
</feature>
<dbReference type="GO" id="GO:0009451">
    <property type="term" value="P:RNA modification"/>
    <property type="evidence" value="ECO:0007669"/>
    <property type="project" value="InterPro"/>
</dbReference>
<dbReference type="Gene3D" id="1.25.40.10">
    <property type="entry name" value="Tetratricopeptide repeat domain"/>
    <property type="match status" value="2"/>
</dbReference>
<accession>A0A6A2ZWR4</accession>
<dbReference type="FunFam" id="1.25.40.10:FF:000436">
    <property type="entry name" value="Pentatricopeptide repeat-containing protein At5g39350 family"/>
    <property type="match status" value="1"/>
</dbReference>
<dbReference type="Pfam" id="PF01535">
    <property type="entry name" value="PPR"/>
    <property type="match status" value="2"/>
</dbReference>
<name>A0A6A2ZWR4_HIBSY</name>
<dbReference type="InterPro" id="IPR002885">
    <property type="entry name" value="PPR_rpt"/>
</dbReference>
<dbReference type="PANTHER" id="PTHR24015:SF1992">
    <property type="entry name" value="PENTATRICOPEPTIDE REPEAT-CONTAINING PROTEIN"/>
    <property type="match status" value="1"/>
</dbReference>
<evidence type="ECO:0008006" key="5">
    <source>
        <dbReference type="Google" id="ProtNLM"/>
    </source>
</evidence>
<dbReference type="Proteomes" id="UP000436088">
    <property type="component" value="Unassembled WGS sequence"/>
</dbReference>
<keyword evidence="4" id="KW-1185">Reference proteome</keyword>
<dbReference type="AlphaFoldDB" id="A0A6A2ZWR4"/>
<protein>
    <recommendedName>
        <fullName evidence="5">Pentatricopeptide repeat-containing protein</fullName>
    </recommendedName>
</protein>
<evidence type="ECO:0000256" key="1">
    <source>
        <dbReference type="ARBA" id="ARBA00022737"/>
    </source>
</evidence>
<dbReference type="GO" id="GO:0003723">
    <property type="term" value="F:RNA binding"/>
    <property type="evidence" value="ECO:0007669"/>
    <property type="project" value="InterPro"/>
</dbReference>
<comment type="caution">
    <text evidence="3">The sequence shown here is derived from an EMBL/GenBank/DDBJ whole genome shotgun (WGS) entry which is preliminary data.</text>
</comment>
<gene>
    <name evidence="3" type="ORF">F3Y22_tig00110674pilonHSYRG00173</name>
</gene>
<evidence type="ECO:0000313" key="3">
    <source>
        <dbReference type="EMBL" id="KAE8696434.1"/>
    </source>
</evidence>